<dbReference type="OrthoDB" id="3393036at2"/>
<dbReference type="Proteomes" id="UP000285744">
    <property type="component" value="Unassembled WGS sequence"/>
</dbReference>
<name>A0A420EXX0_9ACTN</name>
<evidence type="ECO:0000313" key="1">
    <source>
        <dbReference type="EMBL" id="RKF25559.1"/>
    </source>
</evidence>
<accession>A0A420EXX0</accession>
<organism evidence="1 2">
    <name type="scientific">Micromonospora globbae</name>
    <dbReference type="NCBI Taxonomy" id="1894969"/>
    <lineage>
        <taxon>Bacteria</taxon>
        <taxon>Bacillati</taxon>
        <taxon>Actinomycetota</taxon>
        <taxon>Actinomycetes</taxon>
        <taxon>Micromonosporales</taxon>
        <taxon>Micromonosporaceae</taxon>
        <taxon>Micromonospora</taxon>
    </lineage>
</organism>
<sequence>MGGNGHQPERPSWDCLSCRQPWPCPPARVKLGETYGPDRIGLGMYMGALLLAAVIEMPEPAPDDLFQRFVAWTR</sequence>
<comment type="caution">
    <text evidence="1">The sequence shown here is derived from an EMBL/GenBank/DDBJ whole genome shotgun (WGS) entry which is preliminary data.</text>
</comment>
<evidence type="ECO:0008006" key="3">
    <source>
        <dbReference type="Google" id="ProtNLM"/>
    </source>
</evidence>
<dbReference type="AlphaFoldDB" id="A0A420EXX0"/>
<proteinExistence type="predicted"/>
<protein>
    <recommendedName>
        <fullName evidence="3">Flavin reductase</fullName>
    </recommendedName>
</protein>
<gene>
    <name evidence="1" type="ORF">D7I43_20505</name>
</gene>
<evidence type="ECO:0000313" key="2">
    <source>
        <dbReference type="Proteomes" id="UP000285744"/>
    </source>
</evidence>
<dbReference type="EMBL" id="RAQQ01000015">
    <property type="protein sequence ID" value="RKF25559.1"/>
    <property type="molecule type" value="Genomic_DNA"/>
</dbReference>
<reference evidence="1 2" key="1">
    <citation type="journal article" date="2018" name="Int. J. Syst. Evol. Microbiol.">
        <title>Micromonospora globbae sp. nov., an endophytic actinomycete isolated from roots of Globba winitii C. H. Wright.</title>
        <authorList>
            <person name="Kuncharoen N."/>
            <person name="Pittayakhajonwut P."/>
            <person name="Tanasupawat S."/>
        </authorList>
    </citation>
    <scope>NUCLEOTIDE SEQUENCE [LARGE SCALE GENOMIC DNA]</scope>
    <source>
        <strain evidence="1 2">WPS1-2</strain>
    </source>
</reference>